<dbReference type="GO" id="GO:0042254">
    <property type="term" value="P:ribosome biogenesis"/>
    <property type="evidence" value="ECO:0007669"/>
    <property type="project" value="InterPro"/>
</dbReference>
<feature type="domain" description="CCAAT-binding factor" evidence="2">
    <location>
        <begin position="6"/>
        <end position="103"/>
    </location>
</feature>
<dbReference type="AlphaFoldDB" id="T1I5E6"/>
<dbReference type="EnsemblMetazoa" id="RPRC011515-RA">
    <property type="protein sequence ID" value="RPRC011515-PA"/>
    <property type="gene ID" value="RPRC011515"/>
</dbReference>
<dbReference type="InterPro" id="IPR027193">
    <property type="entry name" value="Noc4"/>
</dbReference>
<proteinExistence type="inferred from homology"/>
<sequence>MNIFIIYRHLPETLVAGFVKRLARLSLVAPPADIAVMLALITNLLIRHSGLHKLITNLGKHYHENDPYLSKETDPCASKGLESSLWEVKLLQHHALPSISAAAMFIENPLPAVERDLADLLECDSNQVFSREVKKKLRDPPTSFEHPSLLSVERGFTYWDFSS</sequence>
<name>T1I5E6_RHOPR</name>
<evidence type="ECO:0000313" key="3">
    <source>
        <dbReference type="EnsemblMetazoa" id="RPRC011515-PA"/>
    </source>
</evidence>
<dbReference type="InParanoid" id="T1I5E6"/>
<dbReference type="GO" id="GO:0030692">
    <property type="term" value="C:Noc4p-Nop14p complex"/>
    <property type="evidence" value="ECO:0007669"/>
    <property type="project" value="TreeGrafter"/>
</dbReference>
<evidence type="ECO:0000256" key="1">
    <source>
        <dbReference type="ARBA" id="ARBA00007797"/>
    </source>
</evidence>
<reference evidence="3" key="1">
    <citation type="submission" date="2015-05" db="UniProtKB">
        <authorList>
            <consortium name="EnsemblMetazoa"/>
        </authorList>
    </citation>
    <scope>IDENTIFICATION</scope>
</reference>
<dbReference type="eggNOG" id="KOG2154">
    <property type="taxonomic scope" value="Eukaryota"/>
</dbReference>
<dbReference type="PANTHER" id="PTHR12455:SF0">
    <property type="entry name" value="NUCLEOLAR COMPLEX PROTEIN 4 HOMOLOG"/>
    <property type="match status" value="1"/>
</dbReference>
<dbReference type="GO" id="GO:0032040">
    <property type="term" value="C:small-subunit processome"/>
    <property type="evidence" value="ECO:0007669"/>
    <property type="project" value="TreeGrafter"/>
</dbReference>
<protein>
    <submittedName>
        <fullName evidence="3">CBF domain-containing protein</fullName>
    </submittedName>
</protein>
<accession>T1I5E6</accession>
<dbReference type="Pfam" id="PF03914">
    <property type="entry name" value="CBF"/>
    <property type="match status" value="1"/>
</dbReference>
<evidence type="ECO:0000259" key="2">
    <source>
        <dbReference type="Pfam" id="PF03914"/>
    </source>
</evidence>
<dbReference type="OMA" id="HENDPYL"/>
<dbReference type="VEuPathDB" id="VectorBase:RPRC011515"/>
<dbReference type="Proteomes" id="UP000015103">
    <property type="component" value="Unassembled WGS sequence"/>
</dbReference>
<dbReference type="InterPro" id="IPR005612">
    <property type="entry name" value="CCAAT-binding_factor"/>
</dbReference>
<comment type="similarity">
    <text evidence="1">Belongs to the CBF/MAK21 family.</text>
</comment>
<evidence type="ECO:0000313" key="4">
    <source>
        <dbReference type="Proteomes" id="UP000015103"/>
    </source>
</evidence>
<dbReference type="EMBL" id="ACPB03003548">
    <property type="status" value="NOT_ANNOTATED_CDS"/>
    <property type="molecule type" value="Genomic_DNA"/>
</dbReference>
<dbReference type="STRING" id="13249.T1I5E6"/>
<organism evidence="3 4">
    <name type="scientific">Rhodnius prolixus</name>
    <name type="common">Triatomid bug</name>
    <dbReference type="NCBI Taxonomy" id="13249"/>
    <lineage>
        <taxon>Eukaryota</taxon>
        <taxon>Metazoa</taxon>
        <taxon>Ecdysozoa</taxon>
        <taxon>Arthropoda</taxon>
        <taxon>Hexapoda</taxon>
        <taxon>Insecta</taxon>
        <taxon>Pterygota</taxon>
        <taxon>Neoptera</taxon>
        <taxon>Paraneoptera</taxon>
        <taxon>Hemiptera</taxon>
        <taxon>Heteroptera</taxon>
        <taxon>Panheteroptera</taxon>
        <taxon>Cimicomorpha</taxon>
        <taxon>Reduviidae</taxon>
        <taxon>Triatominae</taxon>
        <taxon>Rhodnius</taxon>
    </lineage>
</organism>
<keyword evidence="4" id="KW-1185">Reference proteome</keyword>
<dbReference type="HOGENOM" id="CLU_1629114_0_0_1"/>
<dbReference type="PANTHER" id="PTHR12455">
    <property type="entry name" value="NUCLEOLAR COMPLEX PROTEIN 4"/>
    <property type="match status" value="1"/>
</dbReference>